<name>A0A173XPC8_9FIRM</name>
<sequence>MNNVSLLQSSPWNLQLQQSRLHEEKGVVLVEKASSTLYNEVTKEIELLKRQDIAVLGGIVVE</sequence>
<dbReference type="Proteomes" id="UP000095395">
    <property type="component" value="Unassembled WGS sequence"/>
</dbReference>
<evidence type="ECO:0000313" key="1">
    <source>
        <dbReference type="EMBL" id="CUN53741.1"/>
    </source>
</evidence>
<dbReference type="EMBL" id="CYYR01000003">
    <property type="protein sequence ID" value="CUN53741.1"/>
    <property type="molecule type" value="Genomic_DNA"/>
</dbReference>
<accession>A0A173XPC8</accession>
<reference evidence="1 2" key="1">
    <citation type="submission" date="2015-09" db="EMBL/GenBank/DDBJ databases">
        <authorList>
            <consortium name="Pathogen Informatics"/>
        </authorList>
    </citation>
    <scope>NUCLEOTIDE SEQUENCE [LARGE SCALE GENOMIC DNA]</scope>
    <source>
        <strain evidence="1 2">2789STDY5608835</strain>
    </source>
</reference>
<gene>
    <name evidence="1" type="ORF">ERS852392_00674</name>
</gene>
<proteinExistence type="predicted"/>
<organism evidence="1 2">
    <name type="scientific">Roseburia inulinivorans</name>
    <dbReference type="NCBI Taxonomy" id="360807"/>
    <lineage>
        <taxon>Bacteria</taxon>
        <taxon>Bacillati</taxon>
        <taxon>Bacillota</taxon>
        <taxon>Clostridia</taxon>
        <taxon>Lachnospirales</taxon>
        <taxon>Lachnospiraceae</taxon>
        <taxon>Roseburia</taxon>
    </lineage>
</organism>
<dbReference type="RefSeq" id="WP_156331076.1">
    <property type="nucleotide sequence ID" value="NZ_CYYR01000003.1"/>
</dbReference>
<protein>
    <submittedName>
        <fullName evidence="1">Uncharacterized protein</fullName>
    </submittedName>
</protein>
<dbReference type="AlphaFoldDB" id="A0A173XPC8"/>
<evidence type="ECO:0000313" key="2">
    <source>
        <dbReference type="Proteomes" id="UP000095395"/>
    </source>
</evidence>